<evidence type="ECO:0000313" key="5">
    <source>
        <dbReference type="EMBL" id="MBP2026714.1"/>
    </source>
</evidence>
<gene>
    <name evidence="5" type="ORF">J2Z35_000503</name>
</gene>
<evidence type="ECO:0000256" key="3">
    <source>
        <dbReference type="ARBA" id="ARBA00022989"/>
    </source>
</evidence>
<evidence type="ECO:0000313" key="6">
    <source>
        <dbReference type="Proteomes" id="UP001314903"/>
    </source>
</evidence>
<evidence type="ECO:0000256" key="1">
    <source>
        <dbReference type="ARBA" id="ARBA00004141"/>
    </source>
</evidence>
<dbReference type="InterPro" id="IPR006480">
    <property type="entry name" value="Phage_holin_4_1"/>
</dbReference>
<comment type="subcellular location">
    <subcellularLocation>
        <location evidence="1">Membrane</location>
        <topology evidence="1">Multi-pass membrane protein</topology>
    </subcellularLocation>
</comment>
<sequence>MKKCGVMIGVIVAVQLDKLLGSDMFRTTTITFFVLNEGISIVENLTVVGVELPQPLVKFMKSWKEQENDREV</sequence>
<keyword evidence="4" id="KW-0472">Membrane</keyword>
<evidence type="ECO:0000256" key="4">
    <source>
        <dbReference type="ARBA" id="ARBA00023136"/>
    </source>
</evidence>
<reference evidence="5 6" key="1">
    <citation type="submission" date="2021-03" db="EMBL/GenBank/DDBJ databases">
        <title>Genomic Encyclopedia of Type Strains, Phase IV (KMG-IV): sequencing the most valuable type-strain genomes for metagenomic binning, comparative biology and taxonomic classification.</title>
        <authorList>
            <person name="Goeker M."/>
        </authorList>
    </citation>
    <scope>NUCLEOTIDE SEQUENCE [LARGE SCALE GENOMIC DNA]</scope>
    <source>
        <strain evidence="5 6">DSM 27512</strain>
    </source>
</reference>
<proteinExistence type="predicted"/>
<keyword evidence="6" id="KW-1185">Reference proteome</keyword>
<dbReference type="Pfam" id="PF05105">
    <property type="entry name" value="Phage_holin_4_1"/>
    <property type="match status" value="1"/>
</dbReference>
<comment type="caution">
    <text evidence="5">The sequence shown here is derived from an EMBL/GenBank/DDBJ whole genome shotgun (WGS) entry which is preliminary data.</text>
</comment>
<dbReference type="RefSeq" id="WP_209659017.1">
    <property type="nucleotide sequence ID" value="NZ_JAGGLI010000003.1"/>
</dbReference>
<keyword evidence="2" id="KW-0812">Transmembrane</keyword>
<keyword evidence="3" id="KW-1133">Transmembrane helix</keyword>
<evidence type="ECO:0000256" key="2">
    <source>
        <dbReference type="ARBA" id="ARBA00022692"/>
    </source>
</evidence>
<dbReference type="NCBIfam" id="TIGR01593">
    <property type="entry name" value="holin_tox_secr"/>
    <property type="match status" value="1"/>
</dbReference>
<protein>
    <submittedName>
        <fullName evidence="5">Toxin secretion/phage lysis holin</fullName>
    </submittedName>
</protein>
<dbReference type="EMBL" id="JAGGLI010000003">
    <property type="protein sequence ID" value="MBP2026714.1"/>
    <property type="molecule type" value="Genomic_DNA"/>
</dbReference>
<name>A0ABS4KG03_9FIRM</name>
<accession>A0ABS4KG03</accession>
<organism evidence="5 6">
    <name type="scientific">Acetoanaerobium pronyense</name>
    <dbReference type="NCBI Taxonomy" id="1482736"/>
    <lineage>
        <taxon>Bacteria</taxon>
        <taxon>Bacillati</taxon>
        <taxon>Bacillota</taxon>
        <taxon>Clostridia</taxon>
        <taxon>Peptostreptococcales</taxon>
        <taxon>Filifactoraceae</taxon>
        <taxon>Acetoanaerobium</taxon>
    </lineage>
</organism>
<dbReference type="Proteomes" id="UP001314903">
    <property type="component" value="Unassembled WGS sequence"/>
</dbReference>